<organism evidence="1 2">
    <name type="scientific">Ignelater luminosus</name>
    <name type="common">Cucubano</name>
    <name type="synonym">Pyrophorus luminosus</name>
    <dbReference type="NCBI Taxonomy" id="2038154"/>
    <lineage>
        <taxon>Eukaryota</taxon>
        <taxon>Metazoa</taxon>
        <taxon>Ecdysozoa</taxon>
        <taxon>Arthropoda</taxon>
        <taxon>Hexapoda</taxon>
        <taxon>Insecta</taxon>
        <taxon>Pterygota</taxon>
        <taxon>Neoptera</taxon>
        <taxon>Endopterygota</taxon>
        <taxon>Coleoptera</taxon>
        <taxon>Polyphaga</taxon>
        <taxon>Elateriformia</taxon>
        <taxon>Elateroidea</taxon>
        <taxon>Elateridae</taxon>
        <taxon>Agrypninae</taxon>
        <taxon>Pyrophorini</taxon>
        <taxon>Ignelater</taxon>
    </lineage>
</organism>
<sequence>MEPCNCLDFLTIKAMKSGLKLTDHLNQPYGFPIEKMDNTNDLKLKIESYAEWFKLDSQRSLKELKVSEISSLDFGVQGSFRKLNIN</sequence>
<name>A0A8K0C765_IGNLU</name>
<evidence type="ECO:0000313" key="1">
    <source>
        <dbReference type="EMBL" id="KAF2880097.1"/>
    </source>
</evidence>
<evidence type="ECO:0000313" key="2">
    <source>
        <dbReference type="Proteomes" id="UP000801492"/>
    </source>
</evidence>
<protein>
    <submittedName>
        <fullName evidence="1">Uncharacterized protein</fullName>
    </submittedName>
</protein>
<dbReference type="EMBL" id="VTPC01091027">
    <property type="protein sequence ID" value="KAF2880097.1"/>
    <property type="molecule type" value="Genomic_DNA"/>
</dbReference>
<dbReference type="Proteomes" id="UP000801492">
    <property type="component" value="Unassembled WGS sequence"/>
</dbReference>
<reference evidence="1" key="1">
    <citation type="submission" date="2019-08" db="EMBL/GenBank/DDBJ databases">
        <title>The genome of the North American firefly Photinus pyralis.</title>
        <authorList>
            <consortium name="Photinus pyralis genome working group"/>
            <person name="Fallon T.R."/>
            <person name="Sander Lower S.E."/>
            <person name="Weng J.-K."/>
        </authorList>
    </citation>
    <scope>NUCLEOTIDE SEQUENCE</scope>
    <source>
        <strain evidence="1">TRF0915ILg1</strain>
        <tissue evidence="1">Whole body</tissue>
    </source>
</reference>
<accession>A0A8K0C765</accession>
<comment type="caution">
    <text evidence="1">The sequence shown here is derived from an EMBL/GenBank/DDBJ whole genome shotgun (WGS) entry which is preliminary data.</text>
</comment>
<proteinExistence type="predicted"/>
<keyword evidence="2" id="KW-1185">Reference proteome</keyword>
<gene>
    <name evidence="1" type="ORF">ILUMI_26073</name>
</gene>
<dbReference type="AlphaFoldDB" id="A0A8K0C765"/>